<feature type="compositionally biased region" description="Acidic residues" evidence="2">
    <location>
        <begin position="75"/>
        <end position="90"/>
    </location>
</feature>
<feature type="region of interest" description="Disordered" evidence="2">
    <location>
        <begin position="326"/>
        <end position="347"/>
    </location>
</feature>
<evidence type="ECO:0000313" key="5">
    <source>
        <dbReference type="Proteomes" id="UP000612746"/>
    </source>
</evidence>
<dbReference type="InterPro" id="IPR018034">
    <property type="entry name" value="Kri1"/>
</dbReference>
<evidence type="ECO:0000313" key="4">
    <source>
        <dbReference type="EMBL" id="KAG2187860.1"/>
    </source>
</evidence>
<dbReference type="InterPro" id="IPR024626">
    <property type="entry name" value="Kri1-like_C"/>
</dbReference>
<feature type="region of interest" description="Disordered" evidence="2">
    <location>
        <begin position="407"/>
        <end position="503"/>
    </location>
</feature>
<dbReference type="Pfam" id="PF05178">
    <property type="entry name" value="Kri1"/>
    <property type="match status" value="1"/>
</dbReference>
<organism evidence="4 5">
    <name type="scientific">Umbelopsis vinacea</name>
    <dbReference type="NCBI Taxonomy" id="44442"/>
    <lineage>
        <taxon>Eukaryota</taxon>
        <taxon>Fungi</taxon>
        <taxon>Fungi incertae sedis</taxon>
        <taxon>Mucoromycota</taxon>
        <taxon>Mucoromycotina</taxon>
        <taxon>Umbelopsidomycetes</taxon>
        <taxon>Umbelopsidales</taxon>
        <taxon>Umbelopsidaceae</taxon>
        <taxon>Umbelopsis</taxon>
    </lineage>
</organism>
<name>A0A8H7Q9L7_9FUNG</name>
<dbReference type="EMBL" id="JAEPRA010000002">
    <property type="protein sequence ID" value="KAG2187860.1"/>
    <property type="molecule type" value="Genomic_DNA"/>
</dbReference>
<dbReference type="PANTHER" id="PTHR14490">
    <property type="entry name" value="ZINC FINGER, ZZ TYPE"/>
    <property type="match status" value="1"/>
</dbReference>
<feature type="domain" description="Kri1-like C-terminal" evidence="3">
    <location>
        <begin position="526"/>
        <end position="614"/>
    </location>
</feature>
<reference evidence="4" key="1">
    <citation type="submission" date="2020-12" db="EMBL/GenBank/DDBJ databases">
        <title>Metabolic potential, ecology and presence of endohyphal bacteria is reflected in genomic diversity of Mucoromycotina.</title>
        <authorList>
            <person name="Muszewska A."/>
            <person name="Okrasinska A."/>
            <person name="Steczkiewicz K."/>
            <person name="Drgas O."/>
            <person name="Orlowska M."/>
            <person name="Perlinska-Lenart U."/>
            <person name="Aleksandrzak-Piekarczyk T."/>
            <person name="Szatraj K."/>
            <person name="Zielenkiewicz U."/>
            <person name="Pilsyk S."/>
            <person name="Malc E."/>
            <person name="Mieczkowski P."/>
            <person name="Kruszewska J.S."/>
            <person name="Biernat P."/>
            <person name="Pawlowska J."/>
        </authorList>
    </citation>
    <scope>NUCLEOTIDE SEQUENCE</scope>
    <source>
        <strain evidence="4">WA0000051536</strain>
    </source>
</reference>
<comment type="similarity">
    <text evidence="1">Belongs to the KRI1 family.</text>
</comment>
<gene>
    <name evidence="4" type="ORF">INT44_000610</name>
</gene>
<feature type="region of interest" description="Disordered" evidence="2">
    <location>
        <begin position="70"/>
        <end position="93"/>
    </location>
</feature>
<dbReference type="Proteomes" id="UP000612746">
    <property type="component" value="Unassembled WGS sequence"/>
</dbReference>
<dbReference type="GO" id="GO:0005730">
    <property type="term" value="C:nucleolus"/>
    <property type="evidence" value="ECO:0007669"/>
    <property type="project" value="TreeGrafter"/>
</dbReference>
<protein>
    <recommendedName>
        <fullName evidence="3">Kri1-like C-terminal domain-containing protein</fullName>
    </recommendedName>
</protein>
<feature type="compositionally biased region" description="Basic residues" evidence="2">
    <location>
        <begin position="485"/>
        <end position="501"/>
    </location>
</feature>
<feature type="compositionally biased region" description="Basic and acidic residues" evidence="2">
    <location>
        <begin position="175"/>
        <end position="184"/>
    </location>
</feature>
<evidence type="ECO:0000256" key="2">
    <source>
        <dbReference type="SAM" id="MobiDB-lite"/>
    </source>
</evidence>
<evidence type="ECO:0000256" key="1">
    <source>
        <dbReference type="ARBA" id="ARBA00007473"/>
    </source>
</evidence>
<dbReference type="AlphaFoldDB" id="A0A8H7Q9L7"/>
<dbReference type="GO" id="GO:0030686">
    <property type="term" value="C:90S preribosome"/>
    <property type="evidence" value="ECO:0007669"/>
    <property type="project" value="TreeGrafter"/>
</dbReference>
<comment type="caution">
    <text evidence="4">The sequence shown here is derived from an EMBL/GenBank/DDBJ whole genome shotgun (WGS) entry which is preliminary data.</text>
</comment>
<feature type="compositionally biased region" description="Basic residues" evidence="2">
    <location>
        <begin position="328"/>
        <end position="340"/>
    </location>
</feature>
<dbReference type="OrthoDB" id="10252032at2759"/>
<feature type="region of interest" description="Disordered" evidence="2">
    <location>
        <begin position="159"/>
        <end position="184"/>
    </location>
</feature>
<feature type="compositionally biased region" description="Acidic residues" evidence="2">
    <location>
        <begin position="421"/>
        <end position="433"/>
    </location>
</feature>
<dbReference type="PANTHER" id="PTHR14490:SF5">
    <property type="entry name" value="PROTEIN KRI1 HOMOLOG"/>
    <property type="match status" value="1"/>
</dbReference>
<sequence length="621" mass="72114">MDLNGDDETFDFKINEEFAKKYEHNKQREELGKLKDKYGDVAVQDFDGDRLRRIAERKAKWGIRDDKDQSAVFYDSEEEESTDEEEDENAELLTPEVDAQIMKTIAAIRTKDPQVYDSKKEFFVGEEIEKAKKNWEEKQKQTGKKVTLKDYHRGVLLEDGGIIDEDDEAPAPKTHVQEQEEMKSDFKRAIMADEEEEDGFFTMRDKTSDDLAAEEEDYKRFLLESMADNKAGKDAFADWQNYRENPNVDKDEAFLIDYVLNRGWVDKDANKVPSYNEVVDEEAGSDADEEYLDKVDRFESAYNFRFEEEGGTHLVSHAREIDGSVRKKDNRRKLQRQARLGRKDEEKLQKDEELKRLKNLKMKEIEERLKMIQDITGNSVAGIDKIDLTGDFDGDAYDSQMKTIFDDSFYTGDDNEKPTWDDDIDTGLEETGEPDGQPAEEYNDDGAEDHEYPINTNQDEDDLMMDADYLPGGEKYAIADEGSGKGKKSKKDKKKDKKKKGKMIEEEVIESVSEPIAESKKSTKRAMEKYMEEYYNLNYEDMIGDLPTRFKYRKVDANNFGLSPVEILLADDKDLNQVAGLKVLAPFRPAEKQASDKARFEKSKKFKLREFRKKLKDRQWK</sequence>
<evidence type="ECO:0000259" key="3">
    <source>
        <dbReference type="Pfam" id="PF12936"/>
    </source>
</evidence>
<proteinExistence type="inferred from homology"/>
<dbReference type="GO" id="GO:0000447">
    <property type="term" value="P:endonucleolytic cleavage in ITS1 to separate SSU-rRNA from 5.8S rRNA and LSU-rRNA from tricistronic rRNA transcript (SSU-rRNA, 5.8S rRNA, LSU-rRNA)"/>
    <property type="evidence" value="ECO:0007669"/>
    <property type="project" value="TreeGrafter"/>
</dbReference>
<keyword evidence="5" id="KW-1185">Reference proteome</keyword>
<dbReference type="Pfam" id="PF12936">
    <property type="entry name" value="Kri1_C"/>
    <property type="match status" value="1"/>
</dbReference>
<accession>A0A8H7Q9L7</accession>